<evidence type="ECO:0000313" key="3">
    <source>
        <dbReference type="Proteomes" id="UP000583800"/>
    </source>
</evidence>
<feature type="active site" description="Nucleophile" evidence="1">
    <location>
        <position position="76"/>
    </location>
</feature>
<comment type="function">
    <text evidence="1">Catalyzes cis-trans isomerization of the C2-C3 double bond in maleate to yield fumarate.</text>
</comment>
<dbReference type="Pfam" id="PF17645">
    <property type="entry name" value="Amdase"/>
    <property type="match status" value="1"/>
</dbReference>
<comment type="catalytic activity">
    <reaction evidence="1">
        <text>maleate = fumarate</text>
        <dbReference type="Rhea" id="RHEA:13169"/>
        <dbReference type="ChEBI" id="CHEBI:29806"/>
        <dbReference type="ChEBI" id="CHEBI:30780"/>
        <dbReference type="EC" id="5.2.1.1"/>
    </reaction>
</comment>
<comment type="subunit">
    <text evidence="1">Homodimer.</text>
</comment>
<name>A0A7X0F0U9_9ACTN</name>
<dbReference type="InterPro" id="IPR028615">
    <property type="entry name" value="Maleate_isomerase"/>
</dbReference>
<gene>
    <name evidence="1" type="primary">maiA</name>
    <name evidence="2" type="ORF">FHU36_004581</name>
</gene>
<accession>A0A7X0F0U9</accession>
<dbReference type="EC" id="5.2.1.1" evidence="1"/>
<reference evidence="2 3" key="1">
    <citation type="submission" date="2020-08" db="EMBL/GenBank/DDBJ databases">
        <title>Sequencing the genomes of 1000 actinobacteria strains.</title>
        <authorList>
            <person name="Klenk H.-P."/>
        </authorList>
    </citation>
    <scope>NUCLEOTIDE SEQUENCE [LARGE SCALE GENOMIC DNA]</scope>
    <source>
        <strain evidence="2 3">DSM 45913</strain>
    </source>
</reference>
<dbReference type="RefSeq" id="WP_312891739.1">
    <property type="nucleotide sequence ID" value="NZ_JACHJB010000002.1"/>
</dbReference>
<feature type="binding site" evidence="1">
    <location>
        <position position="15"/>
    </location>
    <ligand>
        <name>substrate</name>
    </ligand>
</feature>
<evidence type="ECO:0000256" key="1">
    <source>
        <dbReference type="HAMAP-Rule" id="MF_00943"/>
    </source>
</evidence>
<comment type="miscellaneous">
    <text evidence="1">Reaction is initiated by nucleophilic attack of cysteine at the double bond, yielding a covalent succinylcysteine-like intermediate.</text>
</comment>
<evidence type="ECO:0000313" key="2">
    <source>
        <dbReference type="EMBL" id="MBB6348036.1"/>
    </source>
</evidence>
<protein>
    <recommendedName>
        <fullName evidence="1">Maleate isomerase</fullName>
        <ecNumber evidence="1">5.2.1.1</ecNumber>
    </recommendedName>
    <alternativeName>
        <fullName evidence="1">Maleate cis-trans isomerase</fullName>
    </alternativeName>
</protein>
<comment type="caution">
    <text evidence="2">The sequence shown here is derived from an EMBL/GenBank/DDBJ whole genome shotgun (WGS) entry which is preliminary data.</text>
</comment>
<dbReference type="GO" id="GO:0050076">
    <property type="term" value="F:maleate isomerase activity"/>
    <property type="evidence" value="ECO:0007669"/>
    <property type="project" value="UniProtKB-UniRule"/>
</dbReference>
<dbReference type="InterPro" id="IPR053714">
    <property type="entry name" value="Iso_Racemase_Enz_sf"/>
</dbReference>
<feature type="binding site" evidence="1">
    <location>
        <begin position="76"/>
        <end position="78"/>
    </location>
    <ligand>
        <name>substrate</name>
    </ligand>
</feature>
<dbReference type="InterPro" id="IPR026286">
    <property type="entry name" value="MaiA/AMDase"/>
</dbReference>
<dbReference type="HAMAP" id="MF_00943">
    <property type="entry name" value="Maleate_isomerase"/>
    <property type="match status" value="1"/>
</dbReference>
<dbReference type="PIRSF" id="PIRSF015736">
    <property type="entry name" value="MI"/>
    <property type="match status" value="1"/>
</dbReference>
<dbReference type="Proteomes" id="UP000583800">
    <property type="component" value="Unassembled WGS sequence"/>
</dbReference>
<sequence length="251" mass="26766">MSTPHRVGLIVPSTNVTVETEIPRILRRTGIEFSFHSSRMRMHAVTPEQLRAMNAQRERCVLEIGDAGVDIVLYACLVAIMAMGPGHHRDAEFRIAEQLGSGGSETKVLSSAGALLQGLDALEAKRVALVMPYMKPLARQVAAYIEAEGIQVADWRALEVADNSEVGCIPGDRVLEAARSMDLTDVDALVLSCCVQMPSLDLIQAAEDEFGLPVLSAATAGAYSILRSLGLTAEIPMAGSLLRADGVLAGQ</sequence>
<dbReference type="AlphaFoldDB" id="A0A7X0F0U9"/>
<comment type="similarity">
    <text evidence="1">Belongs to the maleate isomerase family.</text>
</comment>
<dbReference type="EMBL" id="JACHJB010000002">
    <property type="protein sequence ID" value="MBB6348036.1"/>
    <property type="molecule type" value="Genomic_DNA"/>
</dbReference>
<keyword evidence="3" id="KW-1185">Reference proteome</keyword>
<feature type="binding site" evidence="1">
    <location>
        <position position="133"/>
    </location>
    <ligand>
        <name>substrate</name>
    </ligand>
</feature>
<dbReference type="PANTHER" id="PTHR40267:SF1">
    <property type="entry name" value="BLR3294 PROTEIN"/>
    <property type="match status" value="1"/>
</dbReference>
<feature type="binding site" evidence="1">
    <location>
        <begin position="195"/>
        <end position="196"/>
    </location>
    <ligand>
        <name>substrate</name>
    </ligand>
</feature>
<dbReference type="PANTHER" id="PTHR40267">
    <property type="entry name" value="BLR3294 PROTEIN"/>
    <property type="match status" value="1"/>
</dbReference>
<feature type="modified residue" description="S-(2-succinyl)cysteine" evidence="1">
    <location>
        <position position="76"/>
    </location>
</feature>
<feature type="binding site" evidence="1">
    <location>
        <position position="163"/>
    </location>
    <ligand>
        <name>substrate</name>
    </ligand>
</feature>
<dbReference type="Gene3D" id="3.40.50.12500">
    <property type="match status" value="1"/>
</dbReference>
<keyword evidence="1 2" id="KW-0413">Isomerase</keyword>
<proteinExistence type="inferred from homology"/>
<organism evidence="2 3">
    <name type="scientific">Nonomuraea muscovyensis</name>
    <dbReference type="NCBI Taxonomy" id="1124761"/>
    <lineage>
        <taxon>Bacteria</taxon>
        <taxon>Bacillati</taxon>
        <taxon>Actinomycetota</taxon>
        <taxon>Actinomycetes</taxon>
        <taxon>Streptosporangiales</taxon>
        <taxon>Streptosporangiaceae</taxon>
        <taxon>Nonomuraea</taxon>
    </lineage>
</organism>
<feature type="active site" description="Proton donor" evidence="1">
    <location>
        <position position="194"/>
    </location>
</feature>